<dbReference type="GO" id="GO:0004527">
    <property type="term" value="F:exonuclease activity"/>
    <property type="evidence" value="ECO:0007669"/>
    <property type="project" value="UniProtKB-KW"/>
</dbReference>
<evidence type="ECO:0000313" key="2">
    <source>
        <dbReference type="EMBL" id="TCN18942.1"/>
    </source>
</evidence>
<gene>
    <name evidence="2" type="ORF">EV146_11829</name>
</gene>
<dbReference type="AlphaFoldDB" id="A0A4R2B0K2"/>
<dbReference type="SUPFAM" id="SSF52540">
    <property type="entry name" value="P-loop containing nucleoside triphosphate hydrolases"/>
    <property type="match status" value="1"/>
</dbReference>
<evidence type="ECO:0000313" key="3">
    <source>
        <dbReference type="Proteomes" id="UP000295689"/>
    </source>
</evidence>
<dbReference type="Pfam" id="PF13476">
    <property type="entry name" value="AAA_23"/>
    <property type="match status" value="1"/>
</dbReference>
<name>A0A4R2B0K2_9BACI</name>
<dbReference type="Proteomes" id="UP000295689">
    <property type="component" value="Unassembled WGS sequence"/>
</dbReference>
<dbReference type="PANTHER" id="PTHR32182">
    <property type="entry name" value="DNA REPLICATION AND REPAIR PROTEIN RECF"/>
    <property type="match status" value="1"/>
</dbReference>
<reference evidence="2 3" key="1">
    <citation type="journal article" date="2015" name="Stand. Genomic Sci.">
        <title>Genomic Encyclopedia of Bacterial and Archaeal Type Strains, Phase III: the genomes of soil and plant-associated and newly described type strains.</title>
        <authorList>
            <person name="Whitman W.B."/>
            <person name="Woyke T."/>
            <person name="Klenk H.P."/>
            <person name="Zhou Y."/>
            <person name="Lilburn T.G."/>
            <person name="Beck B.J."/>
            <person name="De Vos P."/>
            <person name="Vandamme P."/>
            <person name="Eisen J.A."/>
            <person name="Garrity G."/>
            <person name="Hugenholtz P."/>
            <person name="Kyrpides N.C."/>
        </authorList>
    </citation>
    <scope>NUCLEOTIDE SEQUENCE [LARGE SCALE GENOMIC DNA]</scope>
    <source>
        <strain evidence="2 3">CV53</strain>
    </source>
</reference>
<dbReference type="PANTHER" id="PTHR32182:SF22">
    <property type="entry name" value="ATP-DEPENDENT ENDONUCLEASE, OLD FAMILY-RELATED"/>
    <property type="match status" value="1"/>
</dbReference>
<sequence>MVLILKLTKYLVVWGLRELSNYIISRILLRNFKSIDNAIIEFEGEHLNVLDGPNGFGKTTIYDAIQLLLTGKVRRIESNRIVTSAKGFGDHLFSKDQNQPTIIRVEFTDRLVEDNKLVLERVLIPPSRLSASQKKPQNFSQFKLFLLESFDYVDDHDYHKRSIEQNQLNVLFGVRDLNDKFNLYHYIEQEDSTYLFKQNEKERMGVISKLFNIEEETVQKNFLEKVRKKVISHKGDLNKELGPLETQLLQESQTDAKEFQYKPLLGENELTNVIWDKEKIYPIDSNLKEKFLGELETIKNLVTHKDDFKRELANQVLDAIIQNEKRLQAIIILGHFHNFQDELEKQYKNQEKLKSILNELKTRDIIQKKIDWSFIFETLELPFKKDEIVVRINLLRDYKSNSNTISSIVTQMIQTRGSLEMDFRNFVEKEPDSENQCPLCGDTKESFGVLIDQINRKTSALGAYLNSTDKKLTEELGNLYKDYLNPIIQMAESFLVENHLDESFIIQLKEYKNVIVNMEEAHKWFEGKGIDLNAYINRDVIKVVDLNHRVQLLKEEIQNKKEIVNEFCRDNMKVLKDIYNLRLNKNLDLINKITLESIQQKKDYIEYQYILQSSVTFQRVKALREKRDKLDGTLNSINRIISIYNEKINKHRAKMVSDIEIPFYIYSGKIIQNHQRGIGVFIKEERETDATGEIQLKSINFVPPVPTDHDIVHSFSSGQLSSTVIAFTLALNKVYGNTGVMTLLIDDPVQTMDEMNMASFVELLRNDFRDRQLILSTHEDNISLYLRYKFLKYGLSVGNVNVKQILYAR</sequence>
<protein>
    <submittedName>
        <fullName evidence="2">Exonuclease SbcC</fullName>
    </submittedName>
</protein>
<feature type="domain" description="Rad50/SbcC-type AAA" evidence="1">
    <location>
        <begin position="26"/>
        <end position="361"/>
    </location>
</feature>
<comment type="caution">
    <text evidence="2">The sequence shown here is derived from an EMBL/GenBank/DDBJ whole genome shotgun (WGS) entry which is preliminary data.</text>
</comment>
<dbReference type="GO" id="GO:0016887">
    <property type="term" value="F:ATP hydrolysis activity"/>
    <property type="evidence" value="ECO:0007669"/>
    <property type="project" value="InterPro"/>
</dbReference>
<keyword evidence="2" id="KW-0540">Nuclease</keyword>
<keyword evidence="2" id="KW-0378">Hydrolase</keyword>
<proteinExistence type="predicted"/>
<keyword evidence="3" id="KW-1185">Reference proteome</keyword>
<accession>A0A4R2B0K2</accession>
<dbReference type="InterPro" id="IPR027417">
    <property type="entry name" value="P-loop_NTPase"/>
</dbReference>
<dbReference type="InterPro" id="IPR038729">
    <property type="entry name" value="Rad50/SbcC_AAA"/>
</dbReference>
<dbReference type="GO" id="GO:0000731">
    <property type="term" value="P:DNA synthesis involved in DNA repair"/>
    <property type="evidence" value="ECO:0007669"/>
    <property type="project" value="TreeGrafter"/>
</dbReference>
<organism evidence="2 3">
    <name type="scientific">Mesobacillus foraminis</name>
    <dbReference type="NCBI Taxonomy" id="279826"/>
    <lineage>
        <taxon>Bacteria</taxon>
        <taxon>Bacillati</taxon>
        <taxon>Bacillota</taxon>
        <taxon>Bacilli</taxon>
        <taxon>Bacillales</taxon>
        <taxon>Bacillaceae</taxon>
        <taxon>Mesobacillus</taxon>
    </lineage>
</organism>
<dbReference type="Gene3D" id="3.40.50.300">
    <property type="entry name" value="P-loop containing nucleotide triphosphate hydrolases"/>
    <property type="match status" value="2"/>
</dbReference>
<dbReference type="GO" id="GO:0006302">
    <property type="term" value="P:double-strand break repair"/>
    <property type="evidence" value="ECO:0007669"/>
    <property type="project" value="InterPro"/>
</dbReference>
<evidence type="ECO:0000259" key="1">
    <source>
        <dbReference type="Pfam" id="PF13476"/>
    </source>
</evidence>
<keyword evidence="2" id="KW-0269">Exonuclease</keyword>
<dbReference type="EMBL" id="SLVV01000018">
    <property type="protein sequence ID" value="TCN18942.1"/>
    <property type="molecule type" value="Genomic_DNA"/>
</dbReference>